<dbReference type="EMBL" id="FN430337">
    <property type="protein sequence ID" value="CAZ84960.1"/>
    <property type="molecule type" value="Genomic_DNA"/>
</dbReference>
<dbReference type="InterPro" id="IPR001202">
    <property type="entry name" value="WW_dom"/>
</dbReference>
<dbReference type="Proteomes" id="UP000006911">
    <property type="component" value="Unassembled WGS sequence"/>
</dbReference>
<dbReference type="PROSITE" id="PS50020">
    <property type="entry name" value="WW_DOMAIN_2"/>
    <property type="match status" value="1"/>
</dbReference>
<feature type="domain" description="WW" evidence="2">
    <location>
        <begin position="45"/>
        <end position="79"/>
    </location>
</feature>
<gene>
    <name evidence="3" type="ORF">GSTUM_00009465001</name>
</gene>
<reference evidence="3 4" key="1">
    <citation type="journal article" date="2010" name="Nature">
        <title>Perigord black truffle genome uncovers evolutionary origins and mechanisms of symbiosis.</title>
        <authorList>
            <person name="Martin F."/>
            <person name="Kohler A."/>
            <person name="Murat C."/>
            <person name="Balestrini R."/>
            <person name="Coutinho P.M."/>
            <person name="Jaillon O."/>
            <person name="Montanini B."/>
            <person name="Morin E."/>
            <person name="Noel B."/>
            <person name="Percudani R."/>
            <person name="Porcel B."/>
            <person name="Rubini A."/>
            <person name="Amicucci A."/>
            <person name="Amselem J."/>
            <person name="Anthouard V."/>
            <person name="Arcioni S."/>
            <person name="Artiguenave F."/>
            <person name="Aury J.M."/>
            <person name="Ballario P."/>
            <person name="Bolchi A."/>
            <person name="Brenna A."/>
            <person name="Brun A."/>
            <person name="Buee M."/>
            <person name="Cantarel B."/>
            <person name="Chevalier G."/>
            <person name="Couloux A."/>
            <person name="Da Silva C."/>
            <person name="Denoeud F."/>
            <person name="Duplessis S."/>
            <person name="Ghignone S."/>
            <person name="Hilselberger B."/>
            <person name="Iotti M."/>
            <person name="Marcais B."/>
            <person name="Mello A."/>
            <person name="Miranda M."/>
            <person name="Pacioni G."/>
            <person name="Quesneville H."/>
            <person name="Riccioni C."/>
            <person name="Ruotolo R."/>
            <person name="Splivallo R."/>
            <person name="Stocchi V."/>
            <person name="Tisserant E."/>
            <person name="Viscomi A.R."/>
            <person name="Zambonelli A."/>
            <person name="Zampieri E."/>
            <person name="Henrissat B."/>
            <person name="Lebrun M.H."/>
            <person name="Paolocci F."/>
            <person name="Bonfante P."/>
            <person name="Ottonello S."/>
            <person name="Wincker P."/>
        </authorList>
    </citation>
    <scope>NUCLEOTIDE SEQUENCE [LARGE SCALE GENOMIC DNA]</scope>
    <source>
        <strain evidence="3 4">Mel28</strain>
    </source>
</reference>
<keyword evidence="4" id="KW-1185">Reference proteome</keyword>
<dbReference type="Gene3D" id="2.20.70.10">
    <property type="match status" value="1"/>
</dbReference>
<dbReference type="RefSeq" id="XP_002840769.1">
    <property type="nucleotide sequence ID" value="XM_002840723.1"/>
</dbReference>
<dbReference type="SUPFAM" id="SSF51045">
    <property type="entry name" value="WW domain"/>
    <property type="match status" value="1"/>
</dbReference>
<dbReference type="Pfam" id="PF00397">
    <property type="entry name" value="WW"/>
    <property type="match status" value="1"/>
</dbReference>
<dbReference type="CDD" id="cd00201">
    <property type="entry name" value="WW"/>
    <property type="match status" value="1"/>
</dbReference>
<dbReference type="GeneID" id="9181980"/>
<dbReference type="AlphaFoldDB" id="D5GKB7"/>
<dbReference type="FunCoup" id="D5GKB7">
    <property type="interactions" value="55"/>
</dbReference>
<organism evidence="3 4">
    <name type="scientific">Tuber melanosporum (strain Mel28)</name>
    <name type="common">Perigord black truffle</name>
    <dbReference type="NCBI Taxonomy" id="656061"/>
    <lineage>
        <taxon>Eukaryota</taxon>
        <taxon>Fungi</taxon>
        <taxon>Dikarya</taxon>
        <taxon>Ascomycota</taxon>
        <taxon>Pezizomycotina</taxon>
        <taxon>Pezizomycetes</taxon>
        <taxon>Pezizales</taxon>
        <taxon>Tuberaceae</taxon>
        <taxon>Tuber</taxon>
    </lineage>
</organism>
<dbReference type="PROSITE" id="PS01159">
    <property type="entry name" value="WW_DOMAIN_1"/>
    <property type="match status" value="1"/>
</dbReference>
<proteinExistence type="predicted"/>
<evidence type="ECO:0000256" key="1">
    <source>
        <dbReference type="SAM" id="MobiDB-lite"/>
    </source>
</evidence>
<evidence type="ECO:0000313" key="4">
    <source>
        <dbReference type="Proteomes" id="UP000006911"/>
    </source>
</evidence>
<dbReference type="SMART" id="SM00456">
    <property type="entry name" value="WW"/>
    <property type="match status" value="1"/>
</dbReference>
<name>D5GKB7_TUBMM</name>
<feature type="compositionally biased region" description="Polar residues" evidence="1">
    <location>
        <begin position="25"/>
        <end position="35"/>
    </location>
</feature>
<dbReference type="InParanoid" id="D5GKB7"/>
<dbReference type="KEGG" id="tml:GSTUM_00009465001"/>
<evidence type="ECO:0000259" key="2">
    <source>
        <dbReference type="PROSITE" id="PS50020"/>
    </source>
</evidence>
<feature type="region of interest" description="Disordered" evidence="1">
    <location>
        <begin position="214"/>
        <end position="259"/>
    </location>
</feature>
<protein>
    <submittedName>
        <fullName evidence="3">(Perigord truffle) hypothetical protein</fullName>
    </submittedName>
</protein>
<dbReference type="HOGENOM" id="CLU_1074392_0_0_1"/>
<sequence length="259" mass="28006">MSGQILSFFKTGRQTAMERKDNAQAPETNTENQQKYAPPQGPPPPIVPEGWIPQYDPTYQRFYYVNLATQRSQWEKPPGTVDASIVGAASNGGSNACYQTPPAPMLVSQTSTHEDPATSHMGFYNQQMAEKEQQKKTGFASQVSSFFKHGSSRSEPQQQNPPLVYCSPQVPHPQAAYMPQQRSSDLGIVGSLALGAGGGLLAGMALENAITNGGDERYDQGFVDGADYAGENRYGVSEQLEEESIQGEGTDPEGFGEDS</sequence>
<dbReference type="STRING" id="656061.D5GKB7"/>
<dbReference type="InterPro" id="IPR036020">
    <property type="entry name" value="WW_dom_sf"/>
</dbReference>
<feature type="compositionally biased region" description="Acidic residues" evidence="1">
    <location>
        <begin position="239"/>
        <end position="259"/>
    </location>
</feature>
<evidence type="ECO:0000313" key="3">
    <source>
        <dbReference type="EMBL" id="CAZ84960.1"/>
    </source>
</evidence>
<feature type="region of interest" description="Disordered" evidence="1">
    <location>
        <begin position="1"/>
        <end position="52"/>
    </location>
</feature>
<accession>D5GKB7</accession>